<dbReference type="AlphaFoldDB" id="A0A6H5HFG0"/>
<evidence type="ECO:0000313" key="1">
    <source>
        <dbReference type="EMBL" id="CAB0015337.1"/>
    </source>
</evidence>
<dbReference type="Proteomes" id="UP000479000">
    <property type="component" value="Unassembled WGS sequence"/>
</dbReference>
<organism evidence="1 2">
    <name type="scientific">Nesidiocoris tenuis</name>
    <dbReference type="NCBI Taxonomy" id="355587"/>
    <lineage>
        <taxon>Eukaryota</taxon>
        <taxon>Metazoa</taxon>
        <taxon>Ecdysozoa</taxon>
        <taxon>Arthropoda</taxon>
        <taxon>Hexapoda</taxon>
        <taxon>Insecta</taxon>
        <taxon>Pterygota</taxon>
        <taxon>Neoptera</taxon>
        <taxon>Paraneoptera</taxon>
        <taxon>Hemiptera</taxon>
        <taxon>Heteroptera</taxon>
        <taxon>Panheteroptera</taxon>
        <taxon>Cimicomorpha</taxon>
        <taxon>Miridae</taxon>
        <taxon>Dicyphina</taxon>
        <taxon>Nesidiocoris</taxon>
    </lineage>
</organism>
<dbReference type="EMBL" id="CADCXU010028921">
    <property type="protein sequence ID" value="CAB0015337.1"/>
    <property type="molecule type" value="Genomic_DNA"/>
</dbReference>
<dbReference type="OrthoDB" id="297923at2759"/>
<keyword evidence="2" id="KW-1185">Reference proteome</keyword>
<sequence length="133" mass="15186">MEVLCVIYAPLVCSSEPINGRTCVKSRYQGIDFWTVEFKKITLNITIGMWAWLDEPVSEIDKRAPPCVDFKESGTKARILRNVWRRCTISAFQTNHSMAGPCYLLRKIQTKSSRSVSRHGGINSLSAWKWTCL</sequence>
<proteinExistence type="predicted"/>
<evidence type="ECO:0000313" key="2">
    <source>
        <dbReference type="Proteomes" id="UP000479000"/>
    </source>
</evidence>
<gene>
    <name evidence="1" type="ORF">NTEN_LOCUS19677</name>
</gene>
<protein>
    <submittedName>
        <fullName evidence="1">Uncharacterized protein</fullName>
    </submittedName>
</protein>
<accession>A0A6H5HFG0</accession>
<reference evidence="1 2" key="1">
    <citation type="submission" date="2020-02" db="EMBL/GenBank/DDBJ databases">
        <authorList>
            <person name="Ferguson B K."/>
        </authorList>
    </citation>
    <scope>NUCLEOTIDE SEQUENCE [LARGE SCALE GENOMIC DNA]</scope>
</reference>
<name>A0A6H5HFG0_9HEMI</name>